<dbReference type="InterPro" id="IPR029044">
    <property type="entry name" value="Nucleotide-diphossugar_trans"/>
</dbReference>
<evidence type="ECO:0000259" key="3">
    <source>
        <dbReference type="Pfam" id="PF20058"/>
    </source>
</evidence>
<protein>
    <submittedName>
        <fullName evidence="4">NTP transferase domain-containing protein</fullName>
    </submittedName>
</protein>
<sequence length="285" mass="29554">MTPQRPAMTRLGIVVLAGGSGRRLGGVDKGALVVNGVSLLDGVLLAASSAVRTVVVGEPRPTVRDVGWTREDPPGTGPLAGLAAGVAALRPDDLDLIGVFATDLTGLTPDDVRRLTDALDGPADTGPGSEAAVFVDAEGHRQPLAAVYRAGALRRVLRELQPLEGRPMRALLRALTLTDVSDHGASADCDTPEQLATLRAGKGRDMLEDWVAELGERLSLPVGDVQVAEILDLARDAAHNVDRPAAPLTTFLVGYAAGLKGGGRDEIVAALGEAVRLIESRSAPE</sequence>
<gene>
    <name evidence="4" type="ORF">KIH74_27300</name>
</gene>
<feature type="domain" description="DUF6457" evidence="3">
    <location>
        <begin position="205"/>
        <end position="282"/>
    </location>
</feature>
<name>A0ABS5TNK4_9ACTN</name>
<dbReference type="Pfam" id="PF12804">
    <property type="entry name" value="NTP_transf_3"/>
    <property type="match status" value="1"/>
</dbReference>
<dbReference type="Proteomes" id="UP001197247">
    <property type="component" value="Unassembled WGS sequence"/>
</dbReference>
<dbReference type="RefSeq" id="WP_214159221.1">
    <property type="nucleotide sequence ID" value="NZ_JAHBAY010000013.1"/>
</dbReference>
<dbReference type="InterPro" id="IPR025877">
    <property type="entry name" value="MobA-like_NTP_Trfase"/>
</dbReference>
<reference evidence="4 5" key="1">
    <citation type="submission" date="2021-05" db="EMBL/GenBank/DDBJ databases">
        <title>Kineosporia and Streptomyces sp. nov. two new marine actinobacteria isolated from Coral.</title>
        <authorList>
            <person name="Buangrab K."/>
            <person name="Sutthacheep M."/>
            <person name="Yeemin T."/>
            <person name="Harunari E."/>
            <person name="Igarashi Y."/>
            <person name="Kanchanasin P."/>
            <person name="Tanasupawat S."/>
            <person name="Phongsopitanun W."/>
        </authorList>
    </citation>
    <scope>NUCLEOTIDE SEQUENCE [LARGE SCALE GENOMIC DNA]</scope>
    <source>
        <strain evidence="4 5">J2-2</strain>
    </source>
</reference>
<evidence type="ECO:0000313" key="5">
    <source>
        <dbReference type="Proteomes" id="UP001197247"/>
    </source>
</evidence>
<dbReference type="Pfam" id="PF20058">
    <property type="entry name" value="DUF6457"/>
    <property type="match status" value="1"/>
</dbReference>
<dbReference type="PANTHER" id="PTHR19136:SF81">
    <property type="entry name" value="MOLYBDENUM COFACTOR GUANYLYLTRANSFERASE"/>
    <property type="match status" value="1"/>
</dbReference>
<comment type="caution">
    <text evidence="4">The sequence shown here is derived from an EMBL/GenBank/DDBJ whole genome shotgun (WGS) entry which is preliminary data.</text>
</comment>
<evidence type="ECO:0000259" key="2">
    <source>
        <dbReference type="Pfam" id="PF12804"/>
    </source>
</evidence>
<evidence type="ECO:0000256" key="1">
    <source>
        <dbReference type="ARBA" id="ARBA00022679"/>
    </source>
</evidence>
<organism evidence="4 5">
    <name type="scientific">Kineosporia corallincola</name>
    <dbReference type="NCBI Taxonomy" id="2835133"/>
    <lineage>
        <taxon>Bacteria</taxon>
        <taxon>Bacillati</taxon>
        <taxon>Actinomycetota</taxon>
        <taxon>Actinomycetes</taxon>
        <taxon>Kineosporiales</taxon>
        <taxon>Kineosporiaceae</taxon>
        <taxon>Kineosporia</taxon>
    </lineage>
</organism>
<dbReference type="InterPro" id="IPR045598">
    <property type="entry name" value="DUF6457"/>
</dbReference>
<dbReference type="PANTHER" id="PTHR19136">
    <property type="entry name" value="MOLYBDENUM COFACTOR GUANYLYLTRANSFERASE"/>
    <property type="match status" value="1"/>
</dbReference>
<proteinExistence type="predicted"/>
<dbReference type="GO" id="GO:0016740">
    <property type="term" value="F:transferase activity"/>
    <property type="evidence" value="ECO:0007669"/>
    <property type="project" value="UniProtKB-KW"/>
</dbReference>
<accession>A0ABS5TNK4</accession>
<dbReference type="EMBL" id="JAHBAY010000013">
    <property type="protein sequence ID" value="MBT0772681.1"/>
    <property type="molecule type" value="Genomic_DNA"/>
</dbReference>
<keyword evidence="5" id="KW-1185">Reference proteome</keyword>
<keyword evidence="1 4" id="KW-0808">Transferase</keyword>
<evidence type="ECO:0000313" key="4">
    <source>
        <dbReference type="EMBL" id="MBT0772681.1"/>
    </source>
</evidence>
<dbReference type="SUPFAM" id="SSF53448">
    <property type="entry name" value="Nucleotide-diphospho-sugar transferases"/>
    <property type="match status" value="1"/>
</dbReference>
<feature type="domain" description="MobA-like NTP transferase" evidence="2">
    <location>
        <begin position="14"/>
        <end position="175"/>
    </location>
</feature>
<dbReference type="Gene3D" id="3.90.550.10">
    <property type="entry name" value="Spore Coat Polysaccharide Biosynthesis Protein SpsA, Chain A"/>
    <property type="match status" value="1"/>
</dbReference>